<feature type="domain" description="Serine hydroxymethyltransferase-like" evidence="11">
    <location>
        <begin position="8"/>
        <end position="391"/>
    </location>
</feature>
<dbReference type="PANTHER" id="PTHR11680">
    <property type="entry name" value="SERINE HYDROXYMETHYLTRANSFERASE"/>
    <property type="match status" value="1"/>
</dbReference>
<dbReference type="GO" id="GO:0019264">
    <property type="term" value="P:glycine biosynthetic process from serine"/>
    <property type="evidence" value="ECO:0007669"/>
    <property type="project" value="UniProtKB-UniRule"/>
</dbReference>
<dbReference type="CDD" id="cd00378">
    <property type="entry name" value="SHMT"/>
    <property type="match status" value="1"/>
</dbReference>
<comment type="caution">
    <text evidence="12">The sequence shown here is derived from an EMBL/GenBank/DDBJ whole genome shotgun (WGS) entry which is preliminary data.</text>
</comment>
<name>A0A1F4URE3_UNCKA</name>
<keyword evidence="5 9" id="KW-0963">Cytoplasm</keyword>
<evidence type="ECO:0000313" key="12">
    <source>
        <dbReference type="EMBL" id="OGC47541.1"/>
    </source>
</evidence>
<dbReference type="SUPFAM" id="SSF53383">
    <property type="entry name" value="PLP-dependent transferases"/>
    <property type="match status" value="1"/>
</dbReference>
<proteinExistence type="inferred from homology"/>
<dbReference type="HAMAP" id="MF_00051">
    <property type="entry name" value="SHMT"/>
    <property type="match status" value="1"/>
</dbReference>
<comment type="pathway">
    <text evidence="9">Amino-acid biosynthesis; glycine biosynthesis; glycine from L-serine: step 1/1.</text>
</comment>
<evidence type="ECO:0000259" key="11">
    <source>
        <dbReference type="Pfam" id="PF00464"/>
    </source>
</evidence>
<dbReference type="AlphaFoldDB" id="A0A1F4URE3"/>
<evidence type="ECO:0000256" key="5">
    <source>
        <dbReference type="ARBA" id="ARBA00022490"/>
    </source>
</evidence>
<dbReference type="UniPathway" id="UPA00193"/>
<reference evidence="12 13" key="1">
    <citation type="journal article" date="2016" name="Nat. Commun.">
        <title>Thousands of microbial genomes shed light on interconnected biogeochemical processes in an aquifer system.</title>
        <authorList>
            <person name="Anantharaman K."/>
            <person name="Brown C.T."/>
            <person name="Hug L.A."/>
            <person name="Sharon I."/>
            <person name="Castelle C.J."/>
            <person name="Probst A.J."/>
            <person name="Thomas B.C."/>
            <person name="Singh A."/>
            <person name="Wilkins M.J."/>
            <person name="Karaoz U."/>
            <person name="Brodie E.L."/>
            <person name="Williams K.H."/>
            <person name="Hubbard S.S."/>
            <person name="Banfield J.F."/>
        </authorList>
    </citation>
    <scope>NUCLEOTIDE SEQUENCE [LARGE SCALE GENOMIC DNA]</scope>
</reference>
<feature type="binding site" evidence="9">
    <location>
        <begin position="125"/>
        <end position="127"/>
    </location>
    <ligand>
        <name>(6S)-5,6,7,8-tetrahydrofolate</name>
        <dbReference type="ChEBI" id="CHEBI:57453"/>
    </ligand>
</feature>
<evidence type="ECO:0000256" key="2">
    <source>
        <dbReference type="ARBA" id="ARBA00004496"/>
    </source>
</evidence>
<comment type="function">
    <text evidence="9">Catalyzes the reversible interconversion of serine and glycine with tetrahydrofolate (THF) serving as the one-carbon carrier. This reaction serves as the major source of one-carbon groups required for the biosynthesis of purines, thymidylate, methionine, and other important biomolecules. Also exhibits THF-independent aldolase activity toward beta-hydroxyamino acids, producing glycine and aldehydes, via a retro-aldol mechanism.</text>
</comment>
<dbReference type="STRING" id="1802617.A2886_02000"/>
<evidence type="ECO:0000256" key="3">
    <source>
        <dbReference type="ARBA" id="ARBA00006376"/>
    </source>
</evidence>
<dbReference type="FunFam" id="3.40.640.10:FF:000001">
    <property type="entry name" value="Serine hydroxymethyltransferase"/>
    <property type="match status" value="1"/>
</dbReference>
<keyword evidence="8 9" id="KW-0663">Pyridoxal phosphate</keyword>
<comment type="subcellular location">
    <subcellularLocation>
        <location evidence="2 9">Cytoplasm</location>
    </subcellularLocation>
</comment>
<dbReference type="InterPro" id="IPR019798">
    <property type="entry name" value="Ser_HO-MeTrfase_PLP_BS"/>
</dbReference>
<dbReference type="EC" id="2.1.2.1" evidence="9"/>
<comment type="caution">
    <text evidence="9">Lacks conserved residue(s) required for the propagation of feature annotation.</text>
</comment>
<evidence type="ECO:0000256" key="7">
    <source>
        <dbReference type="ARBA" id="ARBA00022679"/>
    </source>
</evidence>
<evidence type="ECO:0000256" key="8">
    <source>
        <dbReference type="ARBA" id="ARBA00022898"/>
    </source>
</evidence>
<dbReference type="InterPro" id="IPR015422">
    <property type="entry name" value="PyrdxlP-dep_Trfase_small"/>
</dbReference>
<dbReference type="Gene3D" id="3.90.1150.10">
    <property type="entry name" value="Aspartate Aminotransferase, domain 1"/>
    <property type="match status" value="1"/>
</dbReference>
<dbReference type="PROSITE" id="PS00096">
    <property type="entry name" value="SHMT"/>
    <property type="match status" value="1"/>
</dbReference>
<sequence>MYNCNVTLKSTDPKIYDLIDAEEARQNETLMMIPSENYASKEVREAVGSMLSNKYSEGYANKRYYQGNEFIDEIEKLAMARVKKVFGVPHANVQPYSGSPANAAVLFALLNPSDKILGMALNFGGHLTHGHPKVTFSGRYFETSHYTTNKNGLIDYDEVEKLAKEFKPQLIISGATAYPRAIDFKRFGEIADAVGAYHLADISHIAGLVAAGVHQSPVEFAHVVMTTTHKTLRGPRGAVLMVTEKGLAKDPDLGSKIDKAVFPGLQGGPHNNTTAAIAVCMKEAQESSFKKYAKQVVENAKVLAEELTGYGFNLISGGTDNHLILIDITNKGLDGWTAAWGLDYAGIVLNRNAVPFDKRSAYYPSGLRLGTPAITTRGMGAKEMKMIAKWMNEVVEIAGEVAGKVVGADIDSEDSKVRQAARKKFRNEIQKDPRIKNIGAQIKDVCAGFPLP</sequence>
<evidence type="ECO:0000313" key="13">
    <source>
        <dbReference type="Proteomes" id="UP000176608"/>
    </source>
</evidence>
<dbReference type="GO" id="GO:0035999">
    <property type="term" value="P:tetrahydrofolate interconversion"/>
    <property type="evidence" value="ECO:0007669"/>
    <property type="project" value="UniProtKB-UniRule"/>
</dbReference>
<organism evidence="12 13">
    <name type="scientific">candidate division WWE3 bacterium RIFCSPHIGHO2_01_FULL_42_13</name>
    <dbReference type="NCBI Taxonomy" id="1802617"/>
    <lineage>
        <taxon>Bacteria</taxon>
        <taxon>Katanobacteria</taxon>
    </lineage>
</organism>
<comment type="cofactor">
    <cofactor evidence="1 9 10">
        <name>pyridoxal 5'-phosphate</name>
        <dbReference type="ChEBI" id="CHEBI:597326"/>
    </cofactor>
</comment>
<gene>
    <name evidence="9" type="primary">glyA</name>
    <name evidence="12" type="ORF">A2886_02000</name>
</gene>
<evidence type="ECO:0000256" key="9">
    <source>
        <dbReference type="HAMAP-Rule" id="MF_00051"/>
    </source>
</evidence>
<comment type="pathway">
    <text evidence="9">One-carbon metabolism; tetrahydrofolate interconversion.</text>
</comment>
<dbReference type="InterPro" id="IPR015424">
    <property type="entry name" value="PyrdxlP-dep_Trfase"/>
</dbReference>
<dbReference type="GO" id="GO:0005829">
    <property type="term" value="C:cytosol"/>
    <property type="evidence" value="ECO:0007669"/>
    <property type="project" value="TreeGrafter"/>
</dbReference>
<dbReference type="GO" id="GO:0004372">
    <property type="term" value="F:glycine hydroxymethyltransferase activity"/>
    <property type="evidence" value="ECO:0007669"/>
    <property type="project" value="UniProtKB-UniRule"/>
</dbReference>
<keyword evidence="7 9" id="KW-0808">Transferase</keyword>
<protein>
    <recommendedName>
        <fullName evidence="9">Serine hydroxymethyltransferase</fullName>
        <shortName evidence="9">SHMT</shortName>
        <shortName evidence="9">Serine methylase</shortName>
        <ecNumber evidence="9">2.1.2.1</ecNumber>
    </recommendedName>
</protein>
<accession>A0A1F4URE3</accession>
<dbReference type="InterPro" id="IPR039429">
    <property type="entry name" value="SHMT-like_dom"/>
</dbReference>
<keyword evidence="6 9" id="KW-0554">One-carbon metabolism</keyword>
<evidence type="ECO:0000256" key="6">
    <source>
        <dbReference type="ARBA" id="ARBA00022563"/>
    </source>
</evidence>
<evidence type="ECO:0000256" key="4">
    <source>
        <dbReference type="ARBA" id="ARBA00011738"/>
    </source>
</evidence>
<dbReference type="Proteomes" id="UP000176608">
    <property type="component" value="Unassembled WGS sequence"/>
</dbReference>
<dbReference type="InterPro" id="IPR001085">
    <property type="entry name" value="Ser_HO-MeTrfase"/>
</dbReference>
<dbReference type="Gene3D" id="3.40.640.10">
    <property type="entry name" value="Type I PLP-dependent aspartate aminotransferase-like (Major domain)"/>
    <property type="match status" value="1"/>
</dbReference>
<feature type="modified residue" description="N6-(pyridoxal phosphate)lysine" evidence="9 10">
    <location>
        <position position="230"/>
    </location>
</feature>
<dbReference type="GO" id="GO:0030170">
    <property type="term" value="F:pyridoxal phosphate binding"/>
    <property type="evidence" value="ECO:0007669"/>
    <property type="project" value="UniProtKB-UniRule"/>
</dbReference>
<comment type="catalytic activity">
    <reaction evidence="9">
        <text>(6R)-5,10-methylene-5,6,7,8-tetrahydrofolate + glycine + H2O = (6S)-5,6,7,8-tetrahydrofolate + L-serine</text>
        <dbReference type="Rhea" id="RHEA:15481"/>
        <dbReference type="ChEBI" id="CHEBI:15377"/>
        <dbReference type="ChEBI" id="CHEBI:15636"/>
        <dbReference type="ChEBI" id="CHEBI:33384"/>
        <dbReference type="ChEBI" id="CHEBI:57305"/>
        <dbReference type="ChEBI" id="CHEBI:57453"/>
        <dbReference type="EC" id="2.1.2.1"/>
    </reaction>
</comment>
<dbReference type="UniPathway" id="UPA00288">
    <property type="reaction ID" value="UER01023"/>
</dbReference>
<dbReference type="EMBL" id="MEVA01000006">
    <property type="protein sequence ID" value="OGC47541.1"/>
    <property type="molecule type" value="Genomic_DNA"/>
</dbReference>
<dbReference type="Pfam" id="PF00464">
    <property type="entry name" value="SHMT"/>
    <property type="match status" value="1"/>
</dbReference>
<dbReference type="PANTHER" id="PTHR11680:SF35">
    <property type="entry name" value="SERINE HYDROXYMETHYLTRANSFERASE 1"/>
    <property type="match status" value="1"/>
</dbReference>
<dbReference type="NCBIfam" id="NF000586">
    <property type="entry name" value="PRK00011.1"/>
    <property type="match status" value="1"/>
</dbReference>
<comment type="similarity">
    <text evidence="3 9">Belongs to the SHMT family.</text>
</comment>
<dbReference type="InterPro" id="IPR015421">
    <property type="entry name" value="PyrdxlP-dep_Trfase_major"/>
</dbReference>
<dbReference type="PIRSF" id="PIRSF000412">
    <property type="entry name" value="SHMT"/>
    <property type="match status" value="1"/>
</dbReference>
<feature type="binding site" evidence="9">
    <location>
        <position position="121"/>
    </location>
    <ligand>
        <name>(6S)-5,6,7,8-tetrahydrofolate</name>
        <dbReference type="ChEBI" id="CHEBI:57453"/>
    </ligand>
</feature>
<evidence type="ECO:0000256" key="1">
    <source>
        <dbReference type="ARBA" id="ARBA00001933"/>
    </source>
</evidence>
<feature type="site" description="Plays an important role in substrate specificity" evidence="9">
    <location>
        <position position="229"/>
    </location>
</feature>
<comment type="subunit">
    <text evidence="4 9">Homodimer.</text>
</comment>
<dbReference type="InterPro" id="IPR049943">
    <property type="entry name" value="Ser_HO-MeTrfase-like"/>
</dbReference>
<keyword evidence="9" id="KW-0028">Amino-acid biosynthesis</keyword>
<evidence type="ECO:0000256" key="10">
    <source>
        <dbReference type="PIRSR" id="PIRSR000412-50"/>
    </source>
</evidence>